<dbReference type="GO" id="GO:0051920">
    <property type="term" value="F:peroxiredoxin activity"/>
    <property type="evidence" value="ECO:0007669"/>
    <property type="project" value="InterPro"/>
</dbReference>
<reference evidence="2 3" key="1">
    <citation type="submission" date="2016-01" db="EMBL/GenBank/DDBJ databases">
        <authorList>
            <person name="Oliw E.H."/>
        </authorList>
    </citation>
    <scope>NUCLEOTIDE SEQUENCE [LARGE SCALE GENOMIC DNA]</scope>
    <source>
        <strain evidence="2 3">DY10</strain>
    </source>
</reference>
<dbReference type="OrthoDB" id="9808310at2"/>
<accession>A0A1P9WYN9</accession>
<dbReference type="PANTHER" id="PTHR35446">
    <property type="entry name" value="SI:CH211-175M2.5"/>
    <property type="match status" value="1"/>
</dbReference>
<feature type="domain" description="Carboxymuconolactone decarboxylase-like" evidence="1">
    <location>
        <begin position="96"/>
        <end position="159"/>
    </location>
</feature>
<dbReference type="InterPro" id="IPR029032">
    <property type="entry name" value="AhpD-like"/>
</dbReference>
<feature type="domain" description="Carboxymuconolactone decarboxylase-like" evidence="1">
    <location>
        <begin position="40"/>
        <end position="76"/>
    </location>
</feature>
<sequence>MPHIDFTPGVPGIRGPMLFSPETASPINDLANTLLRANASLPDQTLSMGERELIGTHVSALNDCHFCQTIHGAIASHHLGDDDWSLIQAVKCDYQQTDISPRLKTLLTIAASVQKGGKHVTPDQVAAARAEGATDRDIHDTVLIAAFFCLCNRYVDGLATLTHHDEDLYRQRAAHVAEAGYVDGEIYTVK</sequence>
<name>A0A1P9WYN9_9BACT</name>
<proteinExistence type="predicted"/>
<dbReference type="SUPFAM" id="SSF69118">
    <property type="entry name" value="AhpD-like"/>
    <property type="match status" value="1"/>
</dbReference>
<dbReference type="PANTHER" id="PTHR35446:SF2">
    <property type="entry name" value="CARBOXYMUCONOLACTONE DECARBOXYLASE-LIKE DOMAIN-CONTAINING PROTEIN"/>
    <property type="match status" value="1"/>
</dbReference>
<evidence type="ECO:0000259" key="1">
    <source>
        <dbReference type="Pfam" id="PF02627"/>
    </source>
</evidence>
<dbReference type="KEGG" id="smon:AWR27_14875"/>
<organism evidence="2 3">
    <name type="scientific">Spirosoma montaniterrae</name>
    <dbReference type="NCBI Taxonomy" id="1178516"/>
    <lineage>
        <taxon>Bacteria</taxon>
        <taxon>Pseudomonadati</taxon>
        <taxon>Bacteroidota</taxon>
        <taxon>Cytophagia</taxon>
        <taxon>Cytophagales</taxon>
        <taxon>Cytophagaceae</taxon>
        <taxon>Spirosoma</taxon>
    </lineage>
</organism>
<dbReference type="EMBL" id="CP014263">
    <property type="protein sequence ID" value="AQG80492.1"/>
    <property type="molecule type" value="Genomic_DNA"/>
</dbReference>
<keyword evidence="3" id="KW-1185">Reference proteome</keyword>
<gene>
    <name evidence="2" type="ORF">AWR27_14875</name>
</gene>
<dbReference type="RefSeq" id="WP_077131918.1">
    <property type="nucleotide sequence ID" value="NZ_CP014263.1"/>
</dbReference>
<dbReference type="AlphaFoldDB" id="A0A1P9WYN9"/>
<dbReference type="Gene3D" id="1.20.1290.10">
    <property type="entry name" value="AhpD-like"/>
    <property type="match status" value="1"/>
</dbReference>
<protein>
    <submittedName>
        <fullName evidence="2">Carboxymuconolactone decarboxylase</fullName>
    </submittedName>
</protein>
<dbReference type="Pfam" id="PF02627">
    <property type="entry name" value="CMD"/>
    <property type="match status" value="2"/>
</dbReference>
<dbReference type="STRING" id="1178516.AWR27_14875"/>
<dbReference type="Proteomes" id="UP000187941">
    <property type="component" value="Chromosome"/>
</dbReference>
<evidence type="ECO:0000313" key="3">
    <source>
        <dbReference type="Proteomes" id="UP000187941"/>
    </source>
</evidence>
<dbReference type="InterPro" id="IPR003779">
    <property type="entry name" value="CMD-like"/>
</dbReference>
<evidence type="ECO:0000313" key="2">
    <source>
        <dbReference type="EMBL" id="AQG80492.1"/>
    </source>
</evidence>